<keyword evidence="4 5" id="KW-0472">Membrane</keyword>
<dbReference type="GO" id="GO:0009403">
    <property type="term" value="P:toxin biosynthetic process"/>
    <property type="evidence" value="ECO:0007669"/>
    <property type="project" value="InterPro"/>
</dbReference>
<dbReference type="GO" id="GO:0016020">
    <property type="term" value="C:membrane"/>
    <property type="evidence" value="ECO:0007669"/>
    <property type="project" value="UniProtKB-SubCell"/>
</dbReference>
<comment type="subcellular location">
    <subcellularLocation>
        <location evidence="1">Membrane</location>
        <topology evidence="1">Multi-pass membrane protein</topology>
    </subcellularLocation>
</comment>
<protein>
    <submittedName>
        <fullName evidence="6">CvpA family protein</fullName>
    </submittedName>
</protein>
<dbReference type="PANTHER" id="PTHR36926">
    <property type="entry name" value="COLICIN V PRODUCTION PROTEIN"/>
    <property type="match status" value="1"/>
</dbReference>
<gene>
    <name evidence="6" type="ORF">IAC56_00830</name>
</gene>
<evidence type="ECO:0000256" key="4">
    <source>
        <dbReference type="ARBA" id="ARBA00023136"/>
    </source>
</evidence>
<dbReference type="InterPro" id="IPR003825">
    <property type="entry name" value="Colicin-V_CvpA"/>
</dbReference>
<evidence type="ECO:0000313" key="7">
    <source>
        <dbReference type="Proteomes" id="UP000824083"/>
    </source>
</evidence>
<evidence type="ECO:0000256" key="1">
    <source>
        <dbReference type="ARBA" id="ARBA00004141"/>
    </source>
</evidence>
<evidence type="ECO:0000256" key="5">
    <source>
        <dbReference type="SAM" id="Phobius"/>
    </source>
</evidence>
<feature type="transmembrane region" description="Helical" evidence="5">
    <location>
        <begin position="32"/>
        <end position="52"/>
    </location>
</feature>
<organism evidence="6 7">
    <name type="scientific">Candidatus Aphodousia faecigallinarum</name>
    <dbReference type="NCBI Taxonomy" id="2840677"/>
    <lineage>
        <taxon>Bacteria</taxon>
        <taxon>Pseudomonadati</taxon>
        <taxon>Pseudomonadota</taxon>
        <taxon>Betaproteobacteria</taxon>
        <taxon>Burkholderiales</taxon>
        <taxon>Sutterellaceae</taxon>
        <taxon>Sutterellaceae incertae sedis</taxon>
        <taxon>Candidatus Aphodousia</taxon>
    </lineage>
</organism>
<feature type="transmembrane region" description="Helical" evidence="5">
    <location>
        <begin position="64"/>
        <end position="85"/>
    </location>
</feature>
<comment type="caution">
    <text evidence="6">The sequence shown here is derived from an EMBL/GenBank/DDBJ whole genome shotgun (WGS) entry which is preliminary data.</text>
</comment>
<name>A0A9D1IG38_9BURK</name>
<proteinExistence type="predicted"/>
<evidence type="ECO:0000256" key="2">
    <source>
        <dbReference type="ARBA" id="ARBA00022692"/>
    </source>
</evidence>
<reference evidence="6" key="1">
    <citation type="submission" date="2020-10" db="EMBL/GenBank/DDBJ databases">
        <authorList>
            <person name="Gilroy R."/>
        </authorList>
    </citation>
    <scope>NUCLEOTIDE SEQUENCE</scope>
    <source>
        <strain evidence="6">7463</strain>
    </source>
</reference>
<dbReference type="Proteomes" id="UP000824083">
    <property type="component" value="Unassembled WGS sequence"/>
</dbReference>
<dbReference type="AlphaFoldDB" id="A0A9D1IG38"/>
<dbReference type="PANTHER" id="PTHR36926:SF1">
    <property type="entry name" value="COLICIN V PRODUCTION PROTEIN"/>
    <property type="match status" value="1"/>
</dbReference>
<reference evidence="6" key="2">
    <citation type="journal article" date="2021" name="PeerJ">
        <title>Extensive microbial diversity within the chicken gut microbiome revealed by metagenomics and culture.</title>
        <authorList>
            <person name="Gilroy R."/>
            <person name="Ravi A."/>
            <person name="Getino M."/>
            <person name="Pursley I."/>
            <person name="Horton D.L."/>
            <person name="Alikhan N.F."/>
            <person name="Baker D."/>
            <person name="Gharbi K."/>
            <person name="Hall N."/>
            <person name="Watson M."/>
            <person name="Adriaenssens E.M."/>
            <person name="Foster-Nyarko E."/>
            <person name="Jarju S."/>
            <person name="Secka A."/>
            <person name="Antonio M."/>
            <person name="Oren A."/>
            <person name="Chaudhuri R.R."/>
            <person name="La Ragione R."/>
            <person name="Hildebrand F."/>
            <person name="Pallen M.J."/>
        </authorList>
    </citation>
    <scope>NUCLEOTIDE SEQUENCE</scope>
    <source>
        <strain evidence="6">7463</strain>
    </source>
</reference>
<accession>A0A9D1IG38</accession>
<feature type="transmembrane region" description="Helical" evidence="5">
    <location>
        <begin position="6"/>
        <end position="25"/>
    </location>
</feature>
<dbReference type="InterPro" id="IPR052719">
    <property type="entry name" value="CvpA-like"/>
</dbReference>
<evidence type="ECO:0000256" key="3">
    <source>
        <dbReference type="ARBA" id="ARBA00022989"/>
    </source>
</evidence>
<dbReference type="EMBL" id="DVMY01000019">
    <property type="protein sequence ID" value="HIU36815.1"/>
    <property type="molecule type" value="Genomic_DNA"/>
</dbReference>
<feature type="transmembrane region" description="Helical" evidence="5">
    <location>
        <begin position="106"/>
        <end position="126"/>
    </location>
</feature>
<keyword evidence="2 5" id="KW-0812">Transmembrane</keyword>
<evidence type="ECO:0000313" key="6">
    <source>
        <dbReference type="EMBL" id="HIU36815.1"/>
    </source>
</evidence>
<keyword evidence="3 5" id="KW-1133">Transmembrane helix</keyword>
<sequence>MNELDWAIIIVLALSTIVGVTRGVVREILSIVGWVIGIVFAIRYSTELSVYIPLESLGPAIRTIIAAVLICVLCVFAIGLLGTILRKMLEVARISAEDRVLGSVFGFLRGVVFVCAVVFLAGMTSATTTQVWRHSVCVPLAENVIDWMMPLMPDSIAKLRK</sequence>
<dbReference type="Pfam" id="PF02674">
    <property type="entry name" value="Colicin_V"/>
    <property type="match status" value="1"/>
</dbReference>